<comment type="caution">
    <text evidence="1">The sequence shown here is derived from an EMBL/GenBank/DDBJ whole genome shotgun (WGS) entry which is preliminary data.</text>
</comment>
<proteinExistence type="predicted"/>
<dbReference type="RefSeq" id="WP_256028463.1">
    <property type="nucleotide sequence ID" value="NZ_JAHLKM010000002.1"/>
</dbReference>
<reference evidence="1" key="1">
    <citation type="journal article" date="2023" name="Front. Microbiol.">
        <title>Genomic-based phylogenetic and metabolic analyses of the genus Natronomonas, and description of Natronomonas aquatica sp. nov.</title>
        <authorList>
            <person name="Garcia-Roldan A."/>
            <person name="Duran-Viseras A."/>
            <person name="de la Haba R.R."/>
            <person name="Corral P."/>
            <person name="Sanchez-Porro C."/>
            <person name="Ventosa A."/>
        </authorList>
    </citation>
    <scope>NUCLEOTIDE SEQUENCE</scope>
    <source>
        <strain evidence="1">F2-12</strain>
    </source>
</reference>
<keyword evidence="2" id="KW-1185">Reference proteome</keyword>
<evidence type="ECO:0000313" key="2">
    <source>
        <dbReference type="Proteomes" id="UP001139494"/>
    </source>
</evidence>
<dbReference type="Proteomes" id="UP001139494">
    <property type="component" value="Unassembled WGS sequence"/>
</dbReference>
<gene>
    <name evidence="1" type="ORF">KM295_03340</name>
</gene>
<organism evidence="1 2">
    <name type="scientific">Natronomonas aquatica</name>
    <dbReference type="NCBI Taxonomy" id="2841590"/>
    <lineage>
        <taxon>Archaea</taxon>
        <taxon>Methanobacteriati</taxon>
        <taxon>Methanobacteriota</taxon>
        <taxon>Stenosarchaea group</taxon>
        <taxon>Halobacteria</taxon>
        <taxon>Halobacteriales</taxon>
        <taxon>Natronomonadaceae</taxon>
        <taxon>Natronomonas</taxon>
    </lineage>
</organism>
<dbReference type="AlphaFoldDB" id="A0A9R1CRW2"/>
<protein>
    <submittedName>
        <fullName evidence="1">Uncharacterized protein</fullName>
    </submittedName>
</protein>
<sequence>MADETDCYLDPEYLYPSDADVLDISSADDGIRIKLAVPDPETGEGLVLEAVVGSIEEGDFELPLDDDRYD</sequence>
<accession>A0A9R1CRW2</accession>
<dbReference type="EMBL" id="JAHLKM010000002">
    <property type="protein sequence ID" value="MCQ4332536.1"/>
    <property type="molecule type" value="Genomic_DNA"/>
</dbReference>
<evidence type="ECO:0000313" key="1">
    <source>
        <dbReference type="EMBL" id="MCQ4332536.1"/>
    </source>
</evidence>
<name>A0A9R1CRW2_9EURY</name>